<proteinExistence type="predicted"/>
<feature type="binding site" evidence="9">
    <location>
        <position position="49"/>
    </location>
    <ligand>
        <name>ATP</name>
        <dbReference type="ChEBI" id="CHEBI:30616"/>
    </ligand>
</feature>
<dbReference type="GO" id="GO:0005524">
    <property type="term" value="F:ATP binding"/>
    <property type="evidence" value="ECO:0007669"/>
    <property type="project" value="UniProtKB-UniRule"/>
</dbReference>
<reference evidence="11" key="1">
    <citation type="submission" date="2023-08" db="EMBL/GenBank/DDBJ databases">
        <title>Black Yeasts Isolated from many extreme environments.</title>
        <authorList>
            <person name="Coleine C."/>
            <person name="Stajich J.E."/>
            <person name="Selbmann L."/>
        </authorList>
    </citation>
    <scope>NUCLEOTIDE SEQUENCE</scope>
    <source>
        <strain evidence="11">CCFEE 5401</strain>
    </source>
</reference>
<organism evidence="11 12">
    <name type="scientific">Meristemomyces frigidus</name>
    <dbReference type="NCBI Taxonomy" id="1508187"/>
    <lineage>
        <taxon>Eukaryota</taxon>
        <taxon>Fungi</taxon>
        <taxon>Dikarya</taxon>
        <taxon>Ascomycota</taxon>
        <taxon>Pezizomycotina</taxon>
        <taxon>Dothideomycetes</taxon>
        <taxon>Dothideomycetidae</taxon>
        <taxon>Mycosphaerellales</taxon>
        <taxon>Teratosphaeriaceae</taxon>
        <taxon>Meristemomyces</taxon>
    </lineage>
</organism>
<dbReference type="GO" id="GO:0007095">
    <property type="term" value="P:mitotic G2 DNA damage checkpoint signaling"/>
    <property type="evidence" value="ECO:0007669"/>
    <property type="project" value="TreeGrafter"/>
</dbReference>
<dbReference type="PROSITE" id="PS00107">
    <property type="entry name" value="PROTEIN_KINASE_ATP"/>
    <property type="match status" value="1"/>
</dbReference>
<dbReference type="PROSITE" id="PS50011">
    <property type="entry name" value="PROTEIN_KINASE_DOM"/>
    <property type="match status" value="1"/>
</dbReference>
<keyword evidence="3" id="KW-0808">Transferase</keyword>
<comment type="catalytic activity">
    <reaction evidence="7">
        <text>L-threonyl-[protein] + ATP = O-phospho-L-threonyl-[protein] + ADP + H(+)</text>
        <dbReference type="Rhea" id="RHEA:46608"/>
        <dbReference type="Rhea" id="RHEA-COMP:11060"/>
        <dbReference type="Rhea" id="RHEA-COMP:11605"/>
        <dbReference type="ChEBI" id="CHEBI:15378"/>
        <dbReference type="ChEBI" id="CHEBI:30013"/>
        <dbReference type="ChEBI" id="CHEBI:30616"/>
        <dbReference type="ChEBI" id="CHEBI:61977"/>
        <dbReference type="ChEBI" id="CHEBI:456216"/>
        <dbReference type="EC" id="2.7.11.1"/>
    </reaction>
</comment>
<evidence type="ECO:0000256" key="9">
    <source>
        <dbReference type="PROSITE-ProRule" id="PRU10141"/>
    </source>
</evidence>
<sequence>MGGPPGSQVAPLPSNLPFRLVSKTIGSGAYASIRKACPLHAPGPIIAVKFIHKQHAFTAGRLRPKQLQLEVSLHNSVSGHANIIRFITHGDDPNWLWMCLELASGGDLFDKIESDVGCGSEDVAHLYFVQLVQAIGWCHGKGVAHRDVKPENVLLSSDGNLKLADFGLATQFVVPGRPERKRCGMVCGSPPYIAPEILAVGQTNLKRKMGGVLVKEGYDPDVSDMWSIAIVLFVLLAGNTPWDTPEMSQYEFYDYVNSGGKPTDELWSKIPAEALSLIRGMLTVEPTERFTLHHAKKHPWYTRENPEMTAELLVANPVNLATQMMETLRIDFDAKIPPSQQAAALPITTTTTTTTPAQPDSMDLDLSTRGPLAAGWAKFASTQPDTPTNDAPFDWEAPTTRPYHGISASQPTTGSSTTATTTVTPEALLLALQEETSMSQFSQTPIGSLTATQQARHFNDIVPAHSLARFYTHYTLSAFLPLLLTALHRLNISIPTSPTADHSPVAIRLKALDGRNQVLQGSVVVERVQIRGGFSGEEGLEVLEVRFLKAKGDPVGWRRLFKQVAVLCQEAIPREKKG</sequence>
<evidence type="ECO:0000256" key="3">
    <source>
        <dbReference type="ARBA" id="ARBA00022679"/>
    </source>
</evidence>
<comment type="caution">
    <text evidence="11">The sequence shown here is derived from an EMBL/GenBank/DDBJ whole genome shotgun (WGS) entry which is preliminary data.</text>
</comment>
<dbReference type="InterPro" id="IPR011009">
    <property type="entry name" value="Kinase-like_dom_sf"/>
</dbReference>
<dbReference type="GO" id="GO:0035861">
    <property type="term" value="C:site of double-strand break"/>
    <property type="evidence" value="ECO:0007669"/>
    <property type="project" value="TreeGrafter"/>
</dbReference>
<dbReference type="Proteomes" id="UP001310890">
    <property type="component" value="Unassembled WGS sequence"/>
</dbReference>
<dbReference type="EC" id="2.7.11.1" evidence="1"/>
<dbReference type="GO" id="GO:0005634">
    <property type="term" value="C:nucleus"/>
    <property type="evidence" value="ECO:0007669"/>
    <property type="project" value="TreeGrafter"/>
</dbReference>
<gene>
    <name evidence="11" type="ORF">LTR62_006232</name>
</gene>
<evidence type="ECO:0000313" key="11">
    <source>
        <dbReference type="EMBL" id="KAK5110098.1"/>
    </source>
</evidence>
<dbReference type="AlphaFoldDB" id="A0AAN7TC99"/>
<evidence type="ECO:0000256" key="8">
    <source>
        <dbReference type="ARBA" id="ARBA00048679"/>
    </source>
</evidence>
<keyword evidence="2" id="KW-0723">Serine/threonine-protein kinase</keyword>
<evidence type="ECO:0000256" key="4">
    <source>
        <dbReference type="ARBA" id="ARBA00022741"/>
    </source>
</evidence>
<dbReference type="PANTHER" id="PTHR43895">
    <property type="entry name" value="CALCIUM/CALMODULIN-DEPENDENT PROTEIN KINASE KINASE-RELATED"/>
    <property type="match status" value="1"/>
</dbReference>
<protein>
    <recommendedName>
        <fullName evidence="1">non-specific serine/threonine protein kinase</fullName>
        <ecNumber evidence="1">2.7.11.1</ecNumber>
    </recommendedName>
</protein>
<comment type="catalytic activity">
    <reaction evidence="8">
        <text>L-seryl-[protein] + ATP = O-phospho-L-seryl-[protein] + ADP + H(+)</text>
        <dbReference type="Rhea" id="RHEA:17989"/>
        <dbReference type="Rhea" id="RHEA-COMP:9863"/>
        <dbReference type="Rhea" id="RHEA-COMP:11604"/>
        <dbReference type="ChEBI" id="CHEBI:15378"/>
        <dbReference type="ChEBI" id="CHEBI:29999"/>
        <dbReference type="ChEBI" id="CHEBI:30616"/>
        <dbReference type="ChEBI" id="CHEBI:83421"/>
        <dbReference type="ChEBI" id="CHEBI:456216"/>
        <dbReference type="EC" id="2.7.11.1"/>
    </reaction>
</comment>
<dbReference type="PROSITE" id="PS00108">
    <property type="entry name" value="PROTEIN_KINASE_ST"/>
    <property type="match status" value="1"/>
</dbReference>
<evidence type="ECO:0000259" key="10">
    <source>
        <dbReference type="PROSITE" id="PS50011"/>
    </source>
</evidence>
<dbReference type="InterPro" id="IPR008271">
    <property type="entry name" value="Ser/Thr_kinase_AS"/>
</dbReference>
<evidence type="ECO:0000313" key="12">
    <source>
        <dbReference type="Proteomes" id="UP001310890"/>
    </source>
</evidence>
<dbReference type="Gene3D" id="1.10.510.10">
    <property type="entry name" value="Transferase(Phosphotransferase) domain 1"/>
    <property type="match status" value="1"/>
</dbReference>
<evidence type="ECO:0000256" key="7">
    <source>
        <dbReference type="ARBA" id="ARBA00047899"/>
    </source>
</evidence>
<dbReference type="Pfam" id="PF00069">
    <property type="entry name" value="Pkinase"/>
    <property type="match status" value="1"/>
</dbReference>
<dbReference type="GO" id="GO:0005737">
    <property type="term" value="C:cytoplasm"/>
    <property type="evidence" value="ECO:0007669"/>
    <property type="project" value="TreeGrafter"/>
</dbReference>
<name>A0AAN7TC99_9PEZI</name>
<accession>A0AAN7TC99</accession>
<dbReference type="InterPro" id="IPR017441">
    <property type="entry name" value="Protein_kinase_ATP_BS"/>
</dbReference>
<dbReference type="EMBL" id="JAVRRL010000053">
    <property type="protein sequence ID" value="KAK5110098.1"/>
    <property type="molecule type" value="Genomic_DNA"/>
</dbReference>
<dbReference type="GO" id="GO:0004674">
    <property type="term" value="F:protein serine/threonine kinase activity"/>
    <property type="evidence" value="ECO:0007669"/>
    <property type="project" value="UniProtKB-KW"/>
</dbReference>
<evidence type="ECO:0000256" key="6">
    <source>
        <dbReference type="ARBA" id="ARBA00022840"/>
    </source>
</evidence>
<evidence type="ECO:0000256" key="5">
    <source>
        <dbReference type="ARBA" id="ARBA00022777"/>
    </source>
</evidence>
<dbReference type="PANTHER" id="PTHR43895:SF32">
    <property type="entry name" value="SERINE_THREONINE-PROTEIN KINASE CHK1"/>
    <property type="match status" value="1"/>
</dbReference>
<evidence type="ECO:0000256" key="2">
    <source>
        <dbReference type="ARBA" id="ARBA00022527"/>
    </source>
</evidence>
<keyword evidence="5" id="KW-0418">Kinase</keyword>
<dbReference type="InterPro" id="IPR000719">
    <property type="entry name" value="Prot_kinase_dom"/>
</dbReference>
<keyword evidence="6 9" id="KW-0067">ATP-binding</keyword>
<evidence type="ECO:0000256" key="1">
    <source>
        <dbReference type="ARBA" id="ARBA00012513"/>
    </source>
</evidence>
<keyword evidence="4 9" id="KW-0547">Nucleotide-binding</keyword>
<dbReference type="SUPFAM" id="SSF56112">
    <property type="entry name" value="Protein kinase-like (PK-like)"/>
    <property type="match status" value="1"/>
</dbReference>
<dbReference type="SMART" id="SM00220">
    <property type="entry name" value="S_TKc"/>
    <property type="match status" value="1"/>
</dbReference>
<feature type="domain" description="Protein kinase" evidence="10">
    <location>
        <begin position="19"/>
        <end position="301"/>
    </location>
</feature>